<dbReference type="AlphaFoldDB" id="A0A0C3PKJ8"/>
<proteinExistence type="predicted"/>
<reference evidence="1 2" key="1">
    <citation type="submission" date="2014-04" db="EMBL/GenBank/DDBJ databases">
        <authorList>
            <consortium name="DOE Joint Genome Institute"/>
            <person name="Kuo A."/>
            <person name="Kohler A."/>
            <person name="Costa M.D."/>
            <person name="Nagy L.G."/>
            <person name="Floudas D."/>
            <person name="Copeland A."/>
            <person name="Barry K.W."/>
            <person name="Cichocki N."/>
            <person name="Veneault-Fourrey C."/>
            <person name="LaButti K."/>
            <person name="Lindquist E.A."/>
            <person name="Lipzen A."/>
            <person name="Lundell T."/>
            <person name="Morin E."/>
            <person name="Murat C."/>
            <person name="Sun H."/>
            <person name="Tunlid A."/>
            <person name="Henrissat B."/>
            <person name="Grigoriev I.V."/>
            <person name="Hibbett D.S."/>
            <person name="Martin F."/>
            <person name="Nordberg H.P."/>
            <person name="Cantor M.N."/>
            <person name="Hua S.X."/>
        </authorList>
    </citation>
    <scope>NUCLEOTIDE SEQUENCE [LARGE SCALE GENOMIC DNA]</scope>
    <source>
        <strain evidence="1 2">Marx 270</strain>
    </source>
</reference>
<dbReference type="Proteomes" id="UP000054217">
    <property type="component" value="Unassembled WGS sequence"/>
</dbReference>
<dbReference type="HOGENOM" id="CLU_2334489_0_0_1"/>
<protein>
    <submittedName>
        <fullName evidence="1">Uncharacterized protein</fullName>
    </submittedName>
</protein>
<keyword evidence="2" id="KW-1185">Reference proteome</keyword>
<evidence type="ECO:0000313" key="1">
    <source>
        <dbReference type="EMBL" id="KIO14765.1"/>
    </source>
</evidence>
<evidence type="ECO:0000313" key="2">
    <source>
        <dbReference type="Proteomes" id="UP000054217"/>
    </source>
</evidence>
<dbReference type="EMBL" id="KN831944">
    <property type="protein sequence ID" value="KIO14765.1"/>
    <property type="molecule type" value="Genomic_DNA"/>
</dbReference>
<accession>A0A0C3PKJ8</accession>
<sequence>MSRSSYHGHVMRGPCCAAAGTMGSFKPRNNDREDDRLPITLPPCRPTHATWQSITEMAMRSASWERAGDGLTCTCTTCRVHMYCLGVSPRDVEAGGWY</sequence>
<dbReference type="InParanoid" id="A0A0C3PKJ8"/>
<reference evidence="2" key="2">
    <citation type="submission" date="2015-01" db="EMBL/GenBank/DDBJ databases">
        <title>Evolutionary Origins and Diversification of the Mycorrhizal Mutualists.</title>
        <authorList>
            <consortium name="DOE Joint Genome Institute"/>
            <consortium name="Mycorrhizal Genomics Consortium"/>
            <person name="Kohler A."/>
            <person name="Kuo A."/>
            <person name="Nagy L.G."/>
            <person name="Floudas D."/>
            <person name="Copeland A."/>
            <person name="Barry K.W."/>
            <person name="Cichocki N."/>
            <person name="Veneault-Fourrey C."/>
            <person name="LaButti K."/>
            <person name="Lindquist E.A."/>
            <person name="Lipzen A."/>
            <person name="Lundell T."/>
            <person name="Morin E."/>
            <person name="Murat C."/>
            <person name="Riley R."/>
            <person name="Ohm R."/>
            <person name="Sun H."/>
            <person name="Tunlid A."/>
            <person name="Henrissat B."/>
            <person name="Grigoriev I.V."/>
            <person name="Hibbett D.S."/>
            <person name="Martin F."/>
        </authorList>
    </citation>
    <scope>NUCLEOTIDE SEQUENCE [LARGE SCALE GENOMIC DNA]</scope>
    <source>
        <strain evidence="2">Marx 270</strain>
    </source>
</reference>
<organism evidence="1 2">
    <name type="scientific">Pisolithus tinctorius Marx 270</name>
    <dbReference type="NCBI Taxonomy" id="870435"/>
    <lineage>
        <taxon>Eukaryota</taxon>
        <taxon>Fungi</taxon>
        <taxon>Dikarya</taxon>
        <taxon>Basidiomycota</taxon>
        <taxon>Agaricomycotina</taxon>
        <taxon>Agaricomycetes</taxon>
        <taxon>Agaricomycetidae</taxon>
        <taxon>Boletales</taxon>
        <taxon>Sclerodermatineae</taxon>
        <taxon>Pisolithaceae</taxon>
        <taxon>Pisolithus</taxon>
    </lineage>
</organism>
<gene>
    <name evidence="1" type="ORF">M404DRAFT_187178</name>
</gene>
<name>A0A0C3PKJ8_PISTI</name>